<organism evidence="3">
    <name type="scientific">Gongylonema pulchrum</name>
    <dbReference type="NCBI Taxonomy" id="637853"/>
    <lineage>
        <taxon>Eukaryota</taxon>
        <taxon>Metazoa</taxon>
        <taxon>Ecdysozoa</taxon>
        <taxon>Nematoda</taxon>
        <taxon>Chromadorea</taxon>
        <taxon>Rhabditida</taxon>
        <taxon>Spirurina</taxon>
        <taxon>Spiruromorpha</taxon>
        <taxon>Spiruroidea</taxon>
        <taxon>Gongylonematidae</taxon>
        <taxon>Gongylonema</taxon>
    </lineage>
</organism>
<proteinExistence type="predicted"/>
<protein>
    <submittedName>
        <fullName evidence="1 3">Uncharacterized protein</fullName>
    </submittedName>
</protein>
<dbReference type="AlphaFoldDB" id="A0A183DLA3"/>
<evidence type="ECO:0000313" key="1">
    <source>
        <dbReference type="EMBL" id="VDK73116.1"/>
    </source>
</evidence>
<dbReference type="Proteomes" id="UP000271098">
    <property type="component" value="Unassembled WGS sequence"/>
</dbReference>
<keyword evidence="2" id="KW-1185">Reference proteome</keyword>
<reference evidence="1 2" key="2">
    <citation type="submission" date="2018-11" db="EMBL/GenBank/DDBJ databases">
        <authorList>
            <consortium name="Pathogen Informatics"/>
        </authorList>
    </citation>
    <scope>NUCLEOTIDE SEQUENCE [LARGE SCALE GENOMIC DNA]</scope>
</reference>
<evidence type="ECO:0000313" key="3">
    <source>
        <dbReference type="WBParaSite" id="GPUH_0000950501-mRNA-1"/>
    </source>
</evidence>
<dbReference type="WBParaSite" id="GPUH_0000950501-mRNA-1">
    <property type="protein sequence ID" value="GPUH_0000950501-mRNA-1"/>
    <property type="gene ID" value="GPUH_0000950501"/>
</dbReference>
<accession>A0A183DLA3</accession>
<evidence type="ECO:0000313" key="2">
    <source>
        <dbReference type="Proteomes" id="UP000271098"/>
    </source>
</evidence>
<sequence length="87" mass="10481">MGDLMPLRSFLGNARILEYQRNFELLMNESFRDIFVKLYSTQIYYPIIDACYNEIFYKHYRAHKAVYKCPGQTFYFCLGLNKLSNDR</sequence>
<reference evidence="3" key="1">
    <citation type="submission" date="2016-06" db="UniProtKB">
        <authorList>
            <consortium name="WormBaseParasite"/>
        </authorList>
    </citation>
    <scope>IDENTIFICATION</scope>
</reference>
<dbReference type="EMBL" id="UYRT01031308">
    <property type="protein sequence ID" value="VDK73116.1"/>
    <property type="molecule type" value="Genomic_DNA"/>
</dbReference>
<dbReference type="OrthoDB" id="2526284at2759"/>
<name>A0A183DLA3_9BILA</name>
<gene>
    <name evidence="1" type="ORF">GPUH_LOCUS9496</name>
</gene>